<dbReference type="RefSeq" id="WP_120196753.1">
    <property type="nucleotide sequence ID" value="NZ_MCIA01000015.1"/>
</dbReference>
<dbReference type="EMBL" id="MCIA01000015">
    <property type="protein sequence ID" value="RKD31849.1"/>
    <property type="molecule type" value="Genomic_DNA"/>
</dbReference>
<dbReference type="OrthoDB" id="2086968at2"/>
<dbReference type="AlphaFoldDB" id="A0A419T332"/>
<protein>
    <submittedName>
        <fullName evidence="1">Uncharacterized protein</fullName>
    </submittedName>
</protein>
<comment type="caution">
    <text evidence="1">The sequence shown here is derived from an EMBL/GenBank/DDBJ whole genome shotgun (WGS) entry which is preliminary data.</text>
</comment>
<proteinExistence type="predicted"/>
<keyword evidence="2" id="KW-1185">Reference proteome</keyword>
<evidence type="ECO:0000313" key="2">
    <source>
        <dbReference type="Proteomes" id="UP000284277"/>
    </source>
</evidence>
<gene>
    <name evidence="1" type="ORF">BET01_18945</name>
</gene>
<sequence length="63" mass="7398">MQKLSIQEQRNIIGGGWGFKAYDQYGNLVYFNFNFGSQGEATHYRNLTQNENPSWNVFSVEFR</sequence>
<evidence type="ECO:0000313" key="1">
    <source>
        <dbReference type="EMBL" id="RKD31849.1"/>
    </source>
</evidence>
<reference evidence="1 2" key="1">
    <citation type="submission" date="2016-08" db="EMBL/GenBank/DDBJ databases">
        <title>A new outlook on sporulation: Clostridium algidixylanolyticum.</title>
        <authorList>
            <person name="Poppleton D.I."/>
            <person name="Gribaldo S."/>
        </authorList>
    </citation>
    <scope>NUCLEOTIDE SEQUENCE [LARGE SCALE GENOMIC DNA]</scope>
    <source>
        <strain evidence="1 2">SPL73</strain>
    </source>
</reference>
<name>A0A419T332_9FIRM</name>
<dbReference type="Proteomes" id="UP000284277">
    <property type="component" value="Unassembled WGS sequence"/>
</dbReference>
<accession>A0A419T332</accession>
<organism evidence="1 2">
    <name type="scientific">Lacrimispora algidixylanolytica</name>
    <dbReference type="NCBI Taxonomy" id="94868"/>
    <lineage>
        <taxon>Bacteria</taxon>
        <taxon>Bacillati</taxon>
        <taxon>Bacillota</taxon>
        <taxon>Clostridia</taxon>
        <taxon>Lachnospirales</taxon>
        <taxon>Lachnospiraceae</taxon>
        <taxon>Lacrimispora</taxon>
    </lineage>
</organism>